<organism evidence="9 10">
    <name type="scientific">Caulobacter radicis</name>
    <dbReference type="NCBI Taxonomy" id="2172650"/>
    <lineage>
        <taxon>Bacteria</taxon>
        <taxon>Pseudomonadati</taxon>
        <taxon>Pseudomonadota</taxon>
        <taxon>Alphaproteobacteria</taxon>
        <taxon>Caulobacterales</taxon>
        <taxon>Caulobacteraceae</taxon>
        <taxon>Caulobacter</taxon>
    </lineage>
</organism>
<dbReference type="InterPro" id="IPR006153">
    <property type="entry name" value="Cation/H_exchanger_TM"/>
</dbReference>
<dbReference type="InterPro" id="IPR050794">
    <property type="entry name" value="CPA2_transporter"/>
</dbReference>
<dbReference type="PANTHER" id="PTHR32468:SF0">
    <property type="entry name" value="K(+)_H(+) ANTIPORTER 1"/>
    <property type="match status" value="1"/>
</dbReference>
<reference evidence="9 10" key="1">
    <citation type="submission" date="2018-04" db="EMBL/GenBank/DDBJ databases">
        <title>The genome sequence of Caulobacter sp. 736.</title>
        <authorList>
            <person name="Gao J."/>
            <person name="Sun J."/>
        </authorList>
    </citation>
    <scope>NUCLEOTIDE SEQUENCE [LARGE SCALE GENOMIC DNA]</scope>
    <source>
        <strain evidence="9 10">736</strain>
    </source>
</reference>
<evidence type="ECO:0000256" key="6">
    <source>
        <dbReference type="ARBA" id="ARBA00023136"/>
    </source>
</evidence>
<protein>
    <submittedName>
        <fullName evidence="9">Cation/H(+) antiporter</fullName>
    </submittedName>
</protein>
<dbReference type="AlphaFoldDB" id="A0A2T9JF54"/>
<evidence type="ECO:0000256" key="7">
    <source>
        <dbReference type="SAM" id="Phobius"/>
    </source>
</evidence>
<keyword evidence="4 7" id="KW-1133">Transmembrane helix</keyword>
<feature type="transmembrane region" description="Helical" evidence="7">
    <location>
        <begin position="37"/>
        <end position="56"/>
    </location>
</feature>
<keyword evidence="10" id="KW-1185">Reference proteome</keyword>
<evidence type="ECO:0000256" key="3">
    <source>
        <dbReference type="ARBA" id="ARBA00022692"/>
    </source>
</evidence>
<keyword evidence="6 7" id="KW-0472">Membrane</keyword>
<feature type="transmembrane region" description="Helical" evidence="7">
    <location>
        <begin position="238"/>
        <end position="256"/>
    </location>
</feature>
<evidence type="ECO:0000256" key="2">
    <source>
        <dbReference type="ARBA" id="ARBA00022448"/>
    </source>
</evidence>
<dbReference type="EMBL" id="QDKP01000037">
    <property type="protein sequence ID" value="PVM82330.1"/>
    <property type="molecule type" value="Genomic_DNA"/>
</dbReference>
<dbReference type="GO" id="GO:0015297">
    <property type="term" value="F:antiporter activity"/>
    <property type="evidence" value="ECO:0007669"/>
    <property type="project" value="InterPro"/>
</dbReference>
<feature type="transmembrane region" description="Helical" evidence="7">
    <location>
        <begin position="351"/>
        <end position="371"/>
    </location>
</feature>
<dbReference type="GO" id="GO:0016020">
    <property type="term" value="C:membrane"/>
    <property type="evidence" value="ECO:0007669"/>
    <property type="project" value="UniProtKB-SubCell"/>
</dbReference>
<dbReference type="Gene3D" id="1.20.1530.20">
    <property type="match status" value="1"/>
</dbReference>
<feature type="transmembrane region" description="Helical" evidence="7">
    <location>
        <begin position="292"/>
        <end position="310"/>
    </location>
</feature>
<feature type="transmembrane region" description="Helical" evidence="7">
    <location>
        <begin position="316"/>
        <end position="339"/>
    </location>
</feature>
<sequence length="433" mass="45242">MTAAELSVVFFLQMFVIIAVSRLVGWLAKKYLGQPQVVGEMIAGVILGPSLFGLLAPDLQHMLFPKDSKSVLYVGAQMGVGLYMFLVGLGFQADHFKSNAKSAAAVSLSGMAAPFLVAVAIAPWLLSLGLFGKGIDTFQATLFMGAAISITAFPMLARIIHERGLSKTPLGTLSLSAGAIDDAGAWTVLAIVLATFGGGPAVAIKAIVGGAVFVAFMITLGPKLLAPLGRWAEREGKVTPNILGVVVMLFMLSAWAMDAVGIHAVFGGFILGTVLPRGVLSREVKKQLEPFAVVLLLPMFFTFSGLHTQLTMVNSVSLVAVTLVILAGSILAKGGACWAAARLTGQDNATACGIGALMNARGLMELIIINIGLQKGIIGPALFSMLVLMAIITTLMASPLFEILYGKAARARGELGALDESEDEDSELARLPA</sequence>
<keyword evidence="5" id="KW-0406">Ion transport</keyword>
<evidence type="ECO:0000256" key="1">
    <source>
        <dbReference type="ARBA" id="ARBA00004141"/>
    </source>
</evidence>
<feature type="transmembrane region" description="Helical" evidence="7">
    <location>
        <begin position="71"/>
        <end position="91"/>
    </location>
</feature>
<evidence type="ECO:0000259" key="8">
    <source>
        <dbReference type="Pfam" id="PF00999"/>
    </source>
</evidence>
<keyword evidence="3 7" id="KW-0812">Transmembrane</keyword>
<feature type="transmembrane region" description="Helical" evidence="7">
    <location>
        <begin position="262"/>
        <end position="280"/>
    </location>
</feature>
<gene>
    <name evidence="9" type="ORF">DDF65_12200</name>
</gene>
<evidence type="ECO:0000256" key="4">
    <source>
        <dbReference type="ARBA" id="ARBA00022989"/>
    </source>
</evidence>
<keyword evidence="2" id="KW-0813">Transport</keyword>
<comment type="caution">
    <text evidence="9">The sequence shown here is derived from an EMBL/GenBank/DDBJ whole genome shotgun (WGS) entry which is preliminary data.</text>
</comment>
<dbReference type="InterPro" id="IPR038770">
    <property type="entry name" value="Na+/solute_symporter_sf"/>
</dbReference>
<feature type="transmembrane region" description="Helical" evidence="7">
    <location>
        <begin position="202"/>
        <end position="226"/>
    </location>
</feature>
<dbReference type="GO" id="GO:1902600">
    <property type="term" value="P:proton transmembrane transport"/>
    <property type="evidence" value="ECO:0007669"/>
    <property type="project" value="InterPro"/>
</dbReference>
<dbReference type="Pfam" id="PF00999">
    <property type="entry name" value="Na_H_Exchanger"/>
    <property type="match status" value="1"/>
</dbReference>
<feature type="transmembrane region" description="Helical" evidence="7">
    <location>
        <begin position="103"/>
        <end position="126"/>
    </location>
</feature>
<feature type="transmembrane region" description="Helical" evidence="7">
    <location>
        <begin position="6"/>
        <end position="25"/>
    </location>
</feature>
<dbReference type="PANTHER" id="PTHR32468">
    <property type="entry name" value="CATION/H + ANTIPORTER"/>
    <property type="match status" value="1"/>
</dbReference>
<feature type="domain" description="Cation/H+ exchanger transmembrane" evidence="8">
    <location>
        <begin position="20"/>
        <end position="399"/>
    </location>
</feature>
<feature type="transmembrane region" description="Helical" evidence="7">
    <location>
        <begin position="377"/>
        <end position="401"/>
    </location>
</feature>
<feature type="transmembrane region" description="Helical" evidence="7">
    <location>
        <begin position="138"/>
        <end position="160"/>
    </location>
</feature>
<evidence type="ECO:0000313" key="9">
    <source>
        <dbReference type="EMBL" id="PVM82330.1"/>
    </source>
</evidence>
<accession>A0A2T9JF54</accession>
<feature type="transmembrane region" description="Helical" evidence="7">
    <location>
        <begin position="172"/>
        <end position="196"/>
    </location>
</feature>
<evidence type="ECO:0000256" key="5">
    <source>
        <dbReference type="ARBA" id="ARBA00023065"/>
    </source>
</evidence>
<name>A0A2T9JF54_9CAUL</name>
<dbReference type="RefSeq" id="WP_116567611.1">
    <property type="nucleotide sequence ID" value="NZ_QDKP01000037.1"/>
</dbReference>
<evidence type="ECO:0000313" key="10">
    <source>
        <dbReference type="Proteomes" id="UP000244913"/>
    </source>
</evidence>
<comment type="subcellular location">
    <subcellularLocation>
        <location evidence="1">Membrane</location>
        <topology evidence="1">Multi-pass membrane protein</topology>
    </subcellularLocation>
</comment>
<dbReference type="Proteomes" id="UP000244913">
    <property type="component" value="Unassembled WGS sequence"/>
</dbReference>
<proteinExistence type="predicted"/>